<dbReference type="PANTHER" id="PTHR10683">
    <property type="entry name" value="TRANSALDOLASE"/>
    <property type="match status" value="1"/>
</dbReference>
<dbReference type="PANTHER" id="PTHR10683:SF36">
    <property type="entry name" value="TRANSALDOLASE"/>
    <property type="match status" value="1"/>
</dbReference>
<dbReference type="EMBL" id="CP089982">
    <property type="protein sequence ID" value="WXA93710.1"/>
    <property type="molecule type" value="Genomic_DNA"/>
</dbReference>
<evidence type="ECO:0000313" key="2">
    <source>
        <dbReference type="EMBL" id="WXA93710.1"/>
    </source>
</evidence>
<dbReference type="InterPro" id="IPR001585">
    <property type="entry name" value="TAL/FSA"/>
</dbReference>
<dbReference type="Gene3D" id="3.20.20.70">
    <property type="entry name" value="Aldolase class I"/>
    <property type="match status" value="1"/>
</dbReference>
<evidence type="ECO:0000313" key="3">
    <source>
        <dbReference type="Proteomes" id="UP001379533"/>
    </source>
</evidence>
<dbReference type="InterPro" id="IPR033919">
    <property type="entry name" value="TSA/FSA_arc/bac"/>
</dbReference>
<dbReference type="RefSeq" id="WP_394844309.1">
    <property type="nucleotide sequence ID" value="NZ_CP089982.1"/>
</dbReference>
<protein>
    <submittedName>
        <fullName evidence="2">Transaldolase</fullName>
    </submittedName>
</protein>
<gene>
    <name evidence="2" type="ORF">LZC95_45560</name>
</gene>
<dbReference type="Proteomes" id="UP001379533">
    <property type="component" value="Chromosome"/>
</dbReference>
<organism evidence="2 3">
    <name type="scientific">Pendulispora brunnea</name>
    <dbReference type="NCBI Taxonomy" id="2905690"/>
    <lineage>
        <taxon>Bacteria</taxon>
        <taxon>Pseudomonadati</taxon>
        <taxon>Myxococcota</taxon>
        <taxon>Myxococcia</taxon>
        <taxon>Myxococcales</taxon>
        <taxon>Sorangiineae</taxon>
        <taxon>Pendulisporaceae</taxon>
        <taxon>Pendulispora</taxon>
    </lineage>
</organism>
<dbReference type="CDD" id="cd00956">
    <property type="entry name" value="Transaldolase_FSA"/>
    <property type="match status" value="1"/>
</dbReference>
<keyword evidence="3" id="KW-1185">Reference proteome</keyword>
<proteinExistence type="predicted"/>
<keyword evidence="1" id="KW-0704">Schiff base</keyword>
<dbReference type="SUPFAM" id="SSF51569">
    <property type="entry name" value="Aldolase"/>
    <property type="match status" value="1"/>
</dbReference>
<sequence>MAIFIDSSDPKEIQELYGWGVLSGVTTNPLIIAREAPDADLGERIREVLKVSWGDVSVELTTETEKEQLEEALAYHTWDRERICIKVPMSEHGLRVVHALTKKGIKTNVTCMMAMNQAYLAALAGATYVSIFSGRVKDLGYDVRPVISSTRTILEREGLPAKIIVGSMRSMFDVNEALEAGAHIPTITPPLLRKMVHHPRTESTIAEFNNAWRNRGSKK</sequence>
<evidence type="ECO:0000256" key="1">
    <source>
        <dbReference type="ARBA" id="ARBA00023270"/>
    </source>
</evidence>
<name>A0ABZ2K9C0_9BACT</name>
<dbReference type="Pfam" id="PF00923">
    <property type="entry name" value="TAL_FSA"/>
    <property type="match status" value="1"/>
</dbReference>
<accession>A0ABZ2K9C0</accession>
<dbReference type="InterPro" id="IPR013785">
    <property type="entry name" value="Aldolase_TIM"/>
</dbReference>
<reference evidence="2 3" key="1">
    <citation type="submission" date="2021-12" db="EMBL/GenBank/DDBJ databases">
        <title>Discovery of the Pendulisporaceae a myxobacterial family with distinct sporulation behavior and unique specialized metabolism.</title>
        <authorList>
            <person name="Garcia R."/>
            <person name="Popoff A."/>
            <person name="Bader C.D."/>
            <person name="Loehr J."/>
            <person name="Walesch S."/>
            <person name="Walt C."/>
            <person name="Boldt J."/>
            <person name="Bunk B."/>
            <person name="Haeckl F.J.F.P.J."/>
            <person name="Gunesch A.P."/>
            <person name="Birkelbach J."/>
            <person name="Nuebel U."/>
            <person name="Pietschmann T."/>
            <person name="Bach T."/>
            <person name="Mueller R."/>
        </authorList>
    </citation>
    <scope>NUCLEOTIDE SEQUENCE [LARGE SCALE GENOMIC DNA]</scope>
    <source>
        <strain evidence="2 3">MSr12523</strain>
    </source>
</reference>